<keyword evidence="9" id="KW-1185">Reference proteome</keyword>
<dbReference type="GO" id="GO:0005634">
    <property type="term" value="C:nucleus"/>
    <property type="evidence" value="ECO:0007669"/>
    <property type="project" value="TreeGrafter"/>
</dbReference>
<evidence type="ECO:0000256" key="3">
    <source>
        <dbReference type="ARBA" id="ARBA00022801"/>
    </source>
</evidence>
<keyword evidence="5" id="KW-0732">Signal</keyword>
<dbReference type="Gene3D" id="3.90.79.10">
    <property type="entry name" value="Nucleoside Triphosphate Pyrophosphohydrolase"/>
    <property type="match status" value="1"/>
</dbReference>
<dbReference type="GO" id="GO:0016462">
    <property type="term" value="F:pyrophosphatase activity"/>
    <property type="evidence" value="ECO:0007669"/>
    <property type="project" value="InterPro"/>
</dbReference>
<dbReference type="PROSITE" id="PS51462">
    <property type="entry name" value="NUDIX"/>
    <property type="match status" value="1"/>
</dbReference>
<dbReference type="Proteomes" id="UP000704712">
    <property type="component" value="Unassembled WGS sequence"/>
</dbReference>
<evidence type="ECO:0000256" key="5">
    <source>
        <dbReference type="SAM" id="SignalP"/>
    </source>
</evidence>
<dbReference type="SUPFAM" id="SSF55811">
    <property type="entry name" value="Nudix"/>
    <property type="match status" value="1"/>
</dbReference>
<feature type="domain" description="Nudix hydrolase" evidence="6">
    <location>
        <begin position="191"/>
        <end position="324"/>
    </location>
</feature>
<evidence type="ECO:0000256" key="4">
    <source>
        <dbReference type="ARBA" id="ARBA00022842"/>
    </source>
</evidence>
<dbReference type="GO" id="GO:0005737">
    <property type="term" value="C:cytoplasm"/>
    <property type="evidence" value="ECO:0007669"/>
    <property type="project" value="TreeGrafter"/>
</dbReference>
<name>A0A833S1N1_PHYIN</name>
<dbReference type="CDD" id="cd04666">
    <property type="entry name" value="NUDIX_DIPP2_like_Nudt4"/>
    <property type="match status" value="1"/>
</dbReference>
<keyword evidence="4" id="KW-0460">Magnesium</keyword>
<comment type="cofactor">
    <cofactor evidence="1">
        <name>Mg(2+)</name>
        <dbReference type="ChEBI" id="CHEBI:18420"/>
    </cofactor>
</comment>
<dbReference type="PANTHER" id="PTHR12629">
    <property type="entry name" value="DIPHOSPHOINOSITOL POLYPHOSPHATE PHOSPHOHYDROLASE"/>
    <property type="match status" value="1"/>
</dbReference>
<accession>A0A833S1N1</accession>
<dbReference type="AlphaFoldDB" id="A0A833S1N1"/>
<feature type="chain" id="PRO_5032681513" evidence="5">
    <location>
        <begin position="20"/>
        <end position="351"/>
    </location>
</feature>
<reference evidence="7" key="1">
    <citation type="submission" date="2020-04" db="EMBL/GenBank/DDBJ databases">
        <title>Hybrid Assembly of Korean Phytophthora infestans isolates.</title>
        <authorList>
            <person name="Prokchorchik M."/>
            <person name="Lee Y."/>
            <person name="Seo J."/>
            <person name="Cho J.-H."/>
            <person name="Park Y.-E."/>
            <person name="Jang D.-C."/>
            <person name="Im J.-S."/>
            <person name="Choi J.-G."/>
            <person name="Park H.-J."/>
            <person name="Lee G.-B."/>
            <person name="Lee Y.-G."/>
            <person name="Hong S.-Y."/>
            <person name="Cho K."/>
            <person name="Sohn K.H."/>
        </authorList>
    </citation>
    <scope>NUCLEOTIDE SEQUENCE</scope>
    <source>
        <strain evidence="7">KR_1_A1</strain>
        <strain evidence="8">KR_2_A2</strain>
    </source>
</reference>
<keyword evidence="2" id="KW-0479">Metal-binding</keyword>
<evidence type="ECO:0000313" key="7">
    <source>
        <dbReference type="EMBL" id="KAF4027647.1"/>
    </source>
</evidence>
<proteinExistence type="predicted"/>
<dbReference type="GO" id="GO:0046872">
    <property type="term" value="F:metal ion binding"/>
    <property type="evidence" value="ECO:0007669"/>
    <property type="project" value="UniProtKB-KW"/>
</dbReference>
<evidence type="ECO:0000259" key="6">
    <source>
        <dbReference type="PROSITE" id="PS51462"/>
    </source>
</evidence>
<dbReference type="InterPro" id="IPR047198">
    <property type="entry name" value="DDP-like_NUDIX"/>
</dbReference>
<dbReference type="PROSITE" id="PS00893">
    <property type="entry name" value="NUDIX_BOX"/>
    <property type="match status" value="1"/>
</dbReference>
<dbReference type="InterPro" id="IPR015797">
    <property type="entry name" value="NUDIX_hydrolase-like_dom_sf"/>
</dbReference>
<comment type="caution">
    <text evidence="7">The sequence shown here is derived from an EMBL/GenBank/DDBJ whole genome shotgun (WGS) entry which is preliminary data.</text>
</comment>
<evidence type="ECO:0000256" key="1">
    <source>
        <dbReference type="ARBA" id="ARBA00001946"/>
    </source>
</evidence>
<keyword evidence="3" id="KW-0378">Hydrolase</keyword>
<dbReference type="Proteomes" id="UP000602510">
    <property type="component" value="Unassembled WGS sequence"/>
</dbReference>
<gene>
    <name evidence="7" type="ORF">GN244_ATG20729</name>
    <name evidence="8" type="ORF">GN958_ATG01910</name>
</gene>
<dbReference type="EMBL" id="WSZM01001356">
    <property type="protein sequence ID" value="KAF4027647.1"/>
    <property type="molecule type" value="Genomic_DNA"/>
</dbReference>
<protein>
    <submittedName>
        <fullName evidence="7">NUDIX domain-containing protein</fullName>
    </submittedName>
</protein>
<evidence type="ECO:0000313" key="8">
    <source>
        <dbReference type="EMBL" id="KAF4148896.1"/>
    </source>
</evidence>
<dbReference type="InterPro" id="IPR020084">
    <property type="entry name" value="NUDIX_hydrolase_CS"/>
</dbReference>
<evidence type="ECO:0000313" key="9">
    <source>
        <dbReference type="Proteomes" id="UP000602510"/>
    </source>
</evidence>
<sequence>MQTIQLIIFVAFVLSRAAASISSFSDPTSIVNINHDANRLSRALAAGQNQTQRSLRQHEGEDRGAIDKADEVVSKMKALMGTAKNVPNNLAALIAKRSKTAGEFVRRPFLVSKLSKRYNIADQLSFSTLKQLDKIDNMRIVDIKNGIKGNKKTPNGMRRKIKHFEGMKTAPQKFLESHVGRDMQRYGKDGSRWLSAGVVTRTTDQGERQILLISSSNPARGDFLLPKGGWDRGEKIKKAALREVMEEGGVNAQLAHGLGKIKFSEVSAKGKDPVKYKYFGYLMRSSTVYDDWSESFRYRLWVSYDDAIKMLAGRPQMVELVKRAKYVDDLIASGKLPEVNPKLAEVKLDLN</sequence>
<dbReference type="Pfam" id="PF00293">
    <property type="entry name" value="NUDIX"/>
    <property type="match status" value="1"/>
</dbReference>
<dbReference type="InterPro" id="IPR000086">
    <property type="entry name" value="NUDIX_hydrolase_dom"/>
</dbReference>
<dbReference type="PANTHER" id="PTHR12629:SF0">
    <property type="entry name" value="DIPHOSPHOINOSITOL-POLYPHOSPHATE DIPHOSPHATASE"/>
    <property type="match status" value="1"/>
</dbReference>
<evidence type="ECO:0000256" key="2">
    <source>
        <dbReference type="ARBA" id="ARBA00022723"/>
    </source>
</evidence>
<feature type="signal peptide" evidence="5">
    <location>
        <begin position="1"/>
        <end position="19"/>
    </location>
</feature>
<organism evidence="7 9">
    <name type="scientific">Phytophthora infestans</name>
    <name type="common">Potato late blight agent</name>
    <name type="synonym">Botrytis infestans</name>
    <dbReference type="NCBI Taxonomy" id="4787"/>
    <lineage>
        <taxon>Eukaryota</taxon>
        <taxon>Sar</taxon>
        <taxon>Stramenopiles</taxon>
        <taxon>Oomycota</taxon>
        <taxon>Peronosporomycetes</taxon>
        <taxon>Peronosporales</taxon>
        <taxon>Peronosporaceae</taxon>
        <taxon>Phytophthora</taxon>
    </lineage>
</organism>
<dbReference type="EMBL" id="JAACNO010000210">
    <property type="protein sequence ID" value="KAF4148896.1"/>
    <property type="molecule type" value="Genomic_DNA"/>
</dbReference>